<gene>
    <name evidence="1" type="ORF">E0H50_37815</name>
</gene>
<dbReference type="EMBL" id="SJKA01000022">
    <property type="protein sequence ID" value="TCC19983.1"/>
    <property type="molecule type" value="Genomic_DNA"/>
</dbReference>
<sequence>MTEHHVDWQALEVEGVDNVIVQAARSISKNERYRHAVEIEDLQQDARILVATKPDLQECVYEGSLGLLHHRLVHDLKDQYKTEARRKDKTQSFDELWERVGGVE</sequence>
<reference evidence="1 2" key="1">
    <citation type="submission" date="2019-02" db="EMBL/GenBank/DDBJ databases">
        <title>Kribbella capetownensis sp. nov. and Kribbella speibonae sp. nov., isolated from soil.</title>
        <authorList>
            <person name="Curtis S.M."/>
            <person name="Norton I."/>
            <person name="Everest G.J."/>
            <person name="Meyers P.R."/>
        </authorList>
    </citation>
    <scope>NUCLEOTIDE SEQUENCE [LARGE SCALE GENOMIC DNA]</scope>
    <source>
        <strain evidence="1 2">DSM 27082</strain>
    </source>
</reference>
<accession>A0A4R0I543</accession>
<keyword evidence="2" id="KW-1185">Reference proteome</keyword>
<proteinExistence type="predicted"/>
<comment type="caution">
    <text evidence="1">The sequence shown here is derived from an EMBL/GenBank/DDBJ whole genome shotgun (WGS) entry which is preliminary data.</text>
</comment>
<organism evidence="1 2">
    <name type="scientific">Kribbella sindirgiensis</name>
    <dbReference type="NCBI Taxonomy" id="1124744"/>
    <lineage>
        <taxon>Bacteria</taxon>
        <taxon>Bacillati</taxon>
        <taxon>Actinomycetota</taxon>
        <taxon>Actinomycetes</taxon>
        <taxon>Propionibacteriales</taxon>
        <taxon>Kribbellaceae</taxon>
        <taxon>Kribbella</taxon>
    </lineage>
</organism>
<evidence type="ECO:0000313" key="1">
    <source>
        <dbReference type="EMBL" id="TCC19983.1"/>
    </source>
</evidence>
<name>A0A4R0I543_9ACTN</name>
<protein>
    <submittedName>
        <fullName evidence="1">Uncharacterized protein</fullName>
    </submittedName>
</protein>
<dbReference type="AlphaFoldDB" id="A0A4R0I543"/>
<dbReference type="RefSeq" id="WP_131295941.1">
    <property type="nucleotide sequence ID" value="NZ_SJKA01000022.1"/>
</dbReference>
<evidence type="ECO:0000313" key="2">
    <source>
        <dbReference type="Proteomes" id="UP000292695"/>
    </source>
</evidence>
<dbReference type="Proteomes" id="UP000292695">
    <property type="component" value="Unassembled WGS sequence"/>
</dbReference>